<feature type="region of interest" description="Disordered" evidence="4">
    <location>
        <begin position="70"/>
        <end position="149"/>
    </location>
</feature>
<feature type="compositionally biased region" description="Basic and acidic residues" evidence="4">
    <location>
        <begin position="97"/>
        <end position="107"/>
    </location>
</feature>
<feature type="repeat" description="ANK" evidence="3">
    <location>
        <begin position="481"/>
        <end position="513"/>
    </location>
</feature>
<evidence type="ECO:0000256" key="1">
    <source>
        <dbReference type="ARBA" id="ARBA00022737"/>
    </source>
</evidence>
<dbReference type="VEuPathDB" id="TrichDB:TVAGG3_0672790"/>
<keyword evidence="6" id="KW-1185">Reference proteome</keyword>
<feature type="repeat" description="ANK" evidence="3">
    <location>
        <begin position="547"/>
        <end position="579"/>
    </location>
</feature>
<dbReference type="OMA" id="YAPIHIL"/>
<keyword evidence="2 3" id="KW-0040">ANK repeat</keyword>
<evidence type="ECO:0000313" key="6">
    <source>
        <dbReference type="Proteomes" id="UP000001542"/>
    </source>
</evidence>
<proteinExistence type="predicted"/>
<gene>
    <name evidence="5" type="ORF">TVAG_397290</name>
</gene>
<dbReference type="VEuPathDB" id="TrichDB:TVAG_397290"/>
<dbReference type="SMR" id="A2DXB6"/>
<dbReference type="OrthoDB" id="598775at2759"/>
<dbReference type="EMBL" id="DS113262">
    <property type="protein sequence ID" value="EAY14998.1"/>
    <property type="molecule type" value="Genomic_DNA"/>
</dbReference>
<evidence type="ECO:0000256" key="3">
    <source>
        <dbReference type="PROSITE-ProRule" id="PRU00023"/>
    </source>
</evidence>
<dbReference type="STRING" id="5722.A2DXB6"/>
<dbReference type="Proteomes" id="UP000001542">
    <property type="component" value="Unassembled WGS sequence"/>
</dbReference>
<dbReference type="SUPFAM" id="SSF48403">
    <property type="entry name" value="Ankyrin repeat"/>
    <property type="match status" value="2"/>
</dbReference>
<feature type="repeat" description="ANK" evidence="3">
    <location>
        <begin position="580"/>
        <end position="612"/>
    </location>
</feature>
<dbReference type="InterPro" id="IPR002110">
    <property type="entry name" value="Ankyrin_rpt"/>
</dbReference>
<dbReference type="PANTHER" id="PTHR24188:SF29">
    <property type="entry name" value="GH09064P"/>
    <property type="match status" value="1"/>
</dbReference>
<evidence type="ECO:0000256" key="4">
    <source>
        <dbReference type="SAM" id="MobiDB-lite"/>
    </source>
</evidence>
<dbReference type="RefSeq" id="XP_001327221.1">
    <property type="nucleotide sequence ID" value="XM_001327186.1"/>
</dbReference>
<dbReference type="AlphaFoldDB" id="A2DXB6"/>
<name>A2DXB6_TRIV3</name>
<dbReference type="InParanoid" id="A2DXB6"/>
<protein>
    <submittedName>
        <fullName evidence="5">Ankyrin repeat protein, putative</fullName>
    </submittedName>
</protein>
<accession>A2DXB6</accession>
<feature type="repeat" description="ANK" evidence="3">
    <location>
        <begin position="448"/>
        <end position="480"/>
    </location>
</feature>
<organism evidence="5 6">
    <name type="scientific">Trichomonas vaginalis (strain ATCC PRA-98 / G3)</name>
    <dbReference type="NCBI Taxonomy" id="412133"/>
    <lineage>
        <taxon>Eukaryota</taxon>
        <taxon>Metamonada</taxon>
        <taxon>Parabasalia</taxon>
        <taxon>Trichomonadida</taxon>
        <taxon>Trichomonadidae</taxon>
        <taxon>Trichomonas</taxon>
    </lineage>
</organism>
<dbReference type="PROSITE" id="PS50297">
    <property type="entry name" value="ANK_REP_REGION"/>
    <property type="match status" value="8"/>
</dbReference>
<evidence type="ECO:0000313" key="5">
    <source>
        <dbReference type="EMBL" id="EAY14998.1"/>
    </source>
</evidence>
<feature type="repeat" description="ANK" evidence="3">
    <location>
        <begin position="203"/>
        <end position="235"/>
    </location>
</feature>
<reference evidence="5" key="2">
    <citation type="journal article" date="2007" name="Science">
        <title>Draft genome sequence of the sexually transmitted pathogen Trichomonas vaginalis.</title>
        <authorList>
            <person name="Carlton J.M."/>
            <person name="Hirt R.P."/>
            <person name="Silva J.C."/>
            <person name="Delcher A.L."/>
            <person name="Schatz M."/>
            <person name="Zhao Q."/>
            <person name="Wortman J.R."/>
            <person name="Bidwell S.L."/>
            <person name="Alsmark U.C.M."/>
            <person name="Besteiro S."/>
            <person name="Sicheritz-Ponten T."/>
            <person name="Noel C.J."/>
            <person name="Dacks J.B."/>
            <person name="Foster P.G."/>
            <person name="Simillion C."/>
            <person name="Van de Peer Y."/>
            <person name="Miranda-Saavedra D."/>
            <person name="Barton G.J."/>
            <person name="Westrop G.D."/>
            <person name="Mueller S."/>
            <person name="Dessi D."/>
            <person name="Fiori P.L."/>
            <person name="Ren Q."/>
            <person name="Paulsen I."/>
            <person name="Zhang H."/>
            <person name="Bastida-Corcuera F.D."/>
            <person name="Simoes-Barbosa A."/>
            <person name="Brown M.T."/>
            <person name="Hayes R.D."/>
            <person name="Mukherjee M."/>
            <person name="Okumura C.Y."/>
            <person name="Schneider R."/>
            <person name="Smith A.J."/>
            <person name="Vanacova S."/>
            <person name="Villalvazo M."/>
            <person name="Haas B.J."/>
            <person name="Pertea M."/>
            <person name="Feldblyum T.V."/>
            <person name="Utterback T.R."/>
            <person name="Shu C.L."/>
            <person name="Osoegawa K."/>
            <person name="de Jong P.J."/>
            <person name="Hrdy I."/>
            <person name="Horvathova L."/>
            <person name="Zubacova Z."/>
            <person name="Dolezal P."/>
            <person name="Malik S.B."/>
            <person name="Logsdon J.M. Jr."/>
            <person name="Henze K."/>
            <person name="Gupta A."/>
            <person name="Wang C.C."/>
            <person name="Dunne R.L."/>
            <person name="Upcroft J.A."/>
            <person name="Upcroft P."/>
            <person name="White O."/>
            <person name="Salzberg S.L."/>
            <person name="Tang P."/>
            <person name="Chiu C.-H."/>
            <person name="Lee Y.-S."/>
            <person name="Embley T.M."/>
            <person name="Coombs G.H."/>
            <person name="Mottram J.C."/>
            <person name="Tachezy J."/>
            <person name="Fraser-Liggett C.M."/>
            <person name="Johnson P.J."/>
        </authorList>
    </citation>
    <scope>NUCLEOTIDE SEQUENCE [LARGE SCALE GENOMIC DNA]</scope>
    <source>
        <strain evidence="5">G3</strain>
    </source>
</reference>
<feature type="repeat" description="ANK" evidence="3">
    <location>
        <begin position="514"/>
        <end position="546"/>
    </location>
</feature>
<feature type="repeat" description="ANK" evidence="3">
    <location>
        <begin position="269"/>
        <end position="301"/>
    </location>
</feature>
<dbReference type="eggNOG" id="KOG4177">
    <property type="taxonomic scope" value="Eukaryota"/>
</dbReference>
<feature type="repeat" description="ANK" evidence="3">
    <location>
        <begin position="302"/>
        <end position="334"/>
    </location>
</feature>
<dbReference type="PRINTS" id="PR01415">
    <property type="entry name" value="ANKYRIN"/>
</dbReference>
<feature type="repeat" description="ANK" evidence="3">
    <location>
        <begin position="236"/>
        <end position="268"/>
    </location>
</feature>
<dbReference type="Pfam" id="PF12796">
    <property type="entry name" value="Ank_2"/>
    <property type="match status" value="3"/>
</dbReference>
<reference evidence="5" key="1">
    <citation type="submission" date="2006-10" db="EMBL/GenBank/DDBJ databases">
        <authorList>
            <person name="Amadeo P."/>
            <person name="Zhao Q."/>
            <person name="Wortman J."/>
            <person name="Fraser-Liggett C."/>
            <person name="Carlton J."/>
        </authorList>
    </citation>
    <scope>NUCLEOTIDE SEQUENCE</scope>
    <source>
        <strain evidence="5">G3</strain>
    </source>
</reference>
<dbReference type="InterPro" id="IPR036770">
    <property type="entry name" value="Ankyrin_rpt-contain_sf"/>
</dbReference>
<dbReference type="PROSITE" id="PS50088">
    <property type="entry name" value="ANK_REPEAT"/>
    <property type="match status" value="9"/>
</dbReference>
<dbReference type="SMART" id="SM00248">
    <property type="entry name" value="ANK"/>
    <property type="match status" value="11"/>
</dbReference>
<feature type="compositionally biased region" description="Basic and acidic residues" evidence="4">
    <location>
        <begin position="114"/>
        <end position="149"/>
    </location>
</feature>
<dbReference type="Pfam" id="PF00023">
    <property type="entry name" value="Ank"/>
    <property type="match status" value="2"/>
</dbReference>
<dbReference type="PANTHER" id="PTHR24188">
    <property type="entry name" value="ANKYRIN REPEAT PROTEIN"/>
    <property type="match status" value="1"/>
</dbReference>
<sequence length="665" mass="74464">MKISKLTTNDFVNLLKQSHHTIKAKKLSSIIRDSNVSIDDMEDIISTLKSVKKYMKFKIFNGIIDFLEHQQQDTPDPPTIMHNKDTPDPSKNIQNQKSDKQAKEKGGLFKRLFHGKDKQAKEEKAKSKSDHQKKEEKNKHSKEETNAKDQIDNDILAKIAELKNSDDFDSIYYFFNDLSKQDKQAAISKSCAEGLWNARNEDDGGNVLHVACEDGNFKLVKYLIESGCDKESKSNNGNTPLIVASSEGHLQIIEYLISAGCDKEAKHNTRNTPLTMASRRDKLQIVDYLISVGCNLEGRDDEGNTPLILASRNGHLEVVQFLIEAGANKDAKNFKYQTSIDCASQEDHPEIVKYLSSCECDSIIRDPIRAKIYKLKDSNNFEQIYNFMKMLSLQDNHNMFSLACKEGLCEKRNASWMDVLHVASKEGNIQLVKSLLKCRCYIENIDQNGNTPLIISSLFDKQEVVKYLISAGADKEAKNKDGNTPLSIATKEGHLEVVKYLISVGANKEVKDKDGNTLLIIATKGGRLEVVKYLISIGADKEVKDKDGNTPLIEASILDKLGIVKYLISIGADKEAKNNDGDTPLSIAAKEGHIEIGKYLLSIGANKEGKSIEFLLDQIDKETLSKLMKSDNLDDLYNFLDQLSSSGRFSKAFDPLFCQRIDNSS</sequence>
<dbReference type="Gene3D" id="1.25.40.20">
    <property type="entry name" value="Ankyrin repeat-containing domain"/>
    <property type="match status" value="2"/>
</dbReference>
<dbReference type="KEGG" id="tva:4772997"/>
<keyword evidence="1" id="KW-0677">Repeat</keyword>
<evidence type="ECO:0000256" key="2">
    <source>
        <dbReference type="ARBA" id="ARBA00023043"/>
    </source>
</evidence>